<evidence type="ECO:0000313" key="2">
    <source>
        <dbReference type="EMBL" id="GHI64672.1"/>
    </source>
</evidence>
<reference evidence="3" key="1">
    <citation type="submission" date="2023-07" db="EMBL/GenBank/DDBJ databases">
        <title>Whole genome shotgun sequence of Streptomyces cacaoi subsp. asoensis NBRC 13813.</title>
        <authorList>
            <person name="Komaki H."/>
            <person name="Tamura T."/>
        </authorList>
    </citation>
    <scope>NUCLEOTIDE SEQUENCE [LARGE SCALE GENOMIC DNA]</scope>
    <source>
        <strain evidence="3">NBRC 13813</strain>
    </source>
</reference>
<accession>A0ABQ3S9F0</accession>
<proteinExistence type="predicted"/>
<dbReference type="Proteomes" id="UP000649259">
    <property type="component" value="Unassembled WGS sequence"/>
</dbReference>
<comment type="caution">
    <text evidence="2">The sequence shown here is derived from an EMBL/GenBank/DDBJ whole genome shotgun (WGS) entry which is preliminary data.</text>
</comment>
<feature type="region of interest" description="Disordered" evidence="1">
    <location>
        <begin position="1"/>
        <end position="42"/>
    </location>
</feature>
<evidence type="ECO:0000313" key="3">
    <source>
        <dbReference type="Proteomes" id="UP000649259"/>
    </source>
</evidence>
<feature type="region of interest" description="Disordered" evidence="1">
    <location>
        <begin position="78"/>
        <end position="121"/>
    </location>
</feature>
<sequence>MEEEVEAAEEAGKVKGDPSQGGPGGALTGARKEGRGQPETAEVEWTNVWPLRTAPVSATVIGHTSRFRARLGAVAVGHRVEPPQHRNPRGPGATGFRCGRHLAPTGRAGPGRLRRPCRPAR</sequence>
<evidence type="ECO:0000256" key="1">
    <source>
        <dbReference type="SAM" id="MobiDB-lite"/>
    </source>
</evidence>
<protein>
    <submittedName>
        <fullName evidence="2">Uncharacterized protein</fullName>
    </submittedName>
</protein>
<gene>
    <name evidence="2" type="ORF">Saso_63220</name>
</gene>
<name>A0ABQ3S9F0_9ACTN</name>
<keyword evidence="3" id="KW-1185">Reference proteome</keyword>
<organism evidence="2 3">
    <name type="scientific">Streptomyces asoensis</name>
    <dbReference type="NCBI Taxonomy" id="249586"/>
    <lineage>
        <taxon>Bacteria</taxon>
        <taxon>Bacillati</taxon>
        <taxon>Actinomycetota</taxon>
        <taxon>Actinomycetes</taxon>
        <taxon>Kitasatosporales</taxon>
        <taxon>Streptomycetaceae</taxon>
        <taxon>Streptomyces</taxon>
    </lineage>
</organism>
<feature type="compositionally biased region" description="Basic residues" evidence="1">
    <location>
        <begin position="112"/>
        <end position="121"/>
    </location>
</feature>
<dbReference type="EMBL" id="BNEB01000005">
    <property type="protein sequence ID" value="GHI64672.1"/>
    <property type="molecule type" value="Genomic_DNA"/>
</dbReference>